<comment type="caution">
    <text evidence="2">The sequence shown here is derived from an EMBL/GenBank/DDBJ whole genome shotgun (WGS) entry which is preliminary data.</text>
</comment>
<evidence type="ECO:0000313" key="2">
    <source>
        <dbReference type="EMBL" id="KAJ9482335.1"/>
    </source>
</evidence>
<organism evidence="2 3">
    <name type="scientific">Penicillium thymicola</name>
    <dbReference type="NCBI Taxonomy" id="293382"/>
    <lineage>
        <taxon>Eukaryota</taxon>
        <taxon>Fungi</taxon>
        <taxon>Dikarya</taxon>
        <taxon>Ascomycota</taxon>
        <taxon>Pezizomycotina</taxon>
        <taxon>Eurotiomycetes</taxon>
        <taxon>Eurotiomycetidae</taxon>
        <taxon>Eurotiales</taxon>
        <taxon>Aspergillaceae</taxon>
        <taxon>Penicillium</taxon>
    </lineage>
</organism>
<reference evidence="2" key="2">
    <citation type="journal article" date="2016" name="Fungal Biol.">
        <title>Ochratoxin A production by Penicillium thymicola.</title>
        <authorList>
            <person name="Nguyen H.D.T."/>
            <person name="McMullin D.R."/>
            <person name="Ponomareva E."/>
            <person name="Riley R."/>
            <person name="Pomraning K.R."/>
            <person name="Baker S.E."/>
            <person name="Seifert K.A."/>
        </authorList>
    </citation>
    <scope>NUCLEOTIDE SEQUENCE</scope>
    <source>
        <strain evidence="2">DAOM 180753</strain>
    </source>
</reference>
<reference evidence="2" key="1">
    <citation type="submission" date="2015-06" db="EMBL/GenBank/DDBJ databases">
        <authorList>
            <person name="Nguyen H."/>
        </authorList>
    </citation>
    <scope>NUCLEOTIDE SEQUENCE</scope>
    <source>
        <strain evidence="2">DAOM 180753</strain>
    </source>
</reference>
<keyword evidence="3" id="KW-1185">Reference proteome</keyword>
<feature type="region of interest" description="Disordered" evidence="1">
    <location>
        <begin position="1"/>
        <end position="26"/>
    </location>
</feature>
<sequence length="76" mass="8876">MPIPPVHIQPIHIHSGKETKKKKKEQTNRKFWHWCLHPLASYVVNAIDFPMTPGYKIAEETDEKKKKKKSKLGKIS</sequence>
<accession>A0AAI9T7R3</accession>
<dbReference type="EMBL" id="LACB01000574">
    <property type="protein sequence ID" value="KAJ9482335.1"/>
    <property type="molecule type" value="Genomic_DNA"/>
</dbReference>
<dbReference type="Proteomes" id="UP001227192">
    <property type="component" value="Unassembled WGS sequence"/>
</dbReference>
<evidence type="ECO:0000313" key="3">
    <source>
        <dbReference type="Proteomes" id="UP001227192"/>
    </source>
</evidence>
<evidence type="ECO:0000256" key="1">
    <source>
        <dbReference type="SAM" id="MobiDB-lite"/>
    </source>
</evidence>
<proteinExistence type="predicted"/>
<gene>
    <name evidence="2" type="ORF">VN97_g11094</name>
</gene>
<protein>
    <submittedName>
        <fullName evidence="2">Uncharacterized protein</fullName>
    </submittedName>
</protein>
<dbReference type="AlphaFoldDB" id="A0AAI9T7R3"/>
<name>A0AAI9T7R3_PENTH</name>